<feature type="region of interest" description="Disordered" evidence="5">
    <location>
        <begin position="1"/>
        <end position="27"/>
    </location>
</feature>
<dbReference type="InterPro" id="IPR041679">
    <property type="entry name" value="DNA2/NAM7-like_C"/>
</dbReference>
<gene>
    <name evidence="8" type="ORF">L484_001371</name>
</gene>
<evidence type="ECO:0000259" key="6">
    <source>
        <dbReference type="Pfam" id="PF13086"/>
    </source>
</evidence>
<evidence type="ECO:0000313" key="8">
    <source>
        <dbReference type="EMBL" id="EXC36071.1"/>
    </source>
</evidence>
<evidence type="ECO:0000256" key="3">
    <source>
        <dbReference type="ARBA" id="ARBA00022806"/>
    </source>
</evidence>
<evidence type="ECO:0000256" key="2">
    <source>
        <dbReference type="ARBA" id="ARBA00022801"/>
    </source>
</evidence>
<feature type="domain" description="DNA2/NAM7 helicase-like C-terminal" evidence="7">
    <location>
        <begin position="220"/>
        <end position="415"/>
    </location>
</feature>
<keyword evidence="1" id="KW-0547">Nucleotide-binding</keyword>
<keyword evidence="4" id="KW-0067">ATP-binding</keyword>
<dbReference type="InterPro" id="IPR047187">
    <property type="entry name" value="SF1_C_Upf1"/>
</dbReference>
<dbReference type="AlphaFoldDB" id="W9SDH3"/>
<dbReference type="SUPFAM" id="SSF52540">
    <property type="entry name" value="P-loop containing nucleoside triphosphate hydrolases"/>
    <property type="match status" value="1"/>
</dbReference>
<evidence type="ECO:0000256" key="1">
    <source>
        <dbReference type="ARBA" id="ARBA00022741"/>
    </source>
</evidence>
<dbReference type="GO" id="GO:0004386">
    <property type="term" value="F:helicase activity"/>
    <property type="evidence" value="ECO:0007669"/>
    <property type="project" value="UniProtKB-KW"/>
</dbReference>
<evidence type="ECO:0008006" key="10">
    <source>
        <dbReference type="Google" id="ProtNLM"/>
    </source>
</evidence>
<sequence>MNKNKPKDHMLPLRKEKKSDGKHTEEEKLPISPLTFGEFVKKMFGYIKEWLYFFTVNLHTHLPASVISLEDVKNMFAAVDSLKSFQPLLHDVPNEDLKEAYSRGSCFTRFNVARVNSLFLLESLPSKFSVPYSPNRRLIKEFCLEKACLIFCTTSGSAKLNIVDMPPLELLVIDEAAQLKECESTIPLQLPGIRHAILVGDERQLPSMVKSQISEGVYFGRSLFERLAFLEHKKYLLNVQYRMHLSISLFPNREFYGNQILDGQNVKARSSNRRFLSGKLYNSYSFIDVSHGKEEFDDKRSRKNRVEVSVVSEIVASLHKEFTLTRKKVRVGVISPYKAQVHAIAEKIKEYTSHAQSDFFVSVRTVDGFQGGEEDVIIISTVRCNGIGSVSFLSSRQRGNVALTRARYCLWIVGSGSTLSNSGTFWKKLVADAKERGCFHSALEDKILACAITFALLELNQVSMLRNLDSLLFRESKWKVCFTDAFWGSMTRFKSNTFCKRVFALLEKLSSGWRQQHIGGNHVVHGGISSQFVEYYVVNTQSYLVWTVDILKENSHYIQVLKVWDILPQSDVPELSNRLDVLYGSYSVKKMSHCKYICYDG</sequence>
<evidence type="ECO:0000256" key="4">
    <source>
        <dbReference type="ARBA" id="ARBA00022840"/>
    </source>
</evidence>
<feature type="domain" description="DNA2/NAM7 helicase helicase" evidence="6">
    <location>
        <begin position="129"/>
        <end position="212"/>
    </location>
</feature>
<proteinExistence type="predicted"/>
<dbReference type="GO" id="GO:0016787">
    <property type="term" value="F:hydrolase activity"/>
    <property type="evidence" value="ECO:0007669"/>
    <property type="project" value="UniProtKB-KW"/>
</dbReference>
<accession>W9SDH3</accession>
<dbReference type="EMBL" id="KE619610">
    <property type="protein sequence ID" value="EXC36071.1"/>
    <property type="molecule type" value="Genomic_DNA"/>
</dbReference>
<protein>
    <recommendedName>
        <fullName evidence="10">Helicase MAGATAMA 3</fullName>
    </recommendedName>
</protein>
<dbReference type="FunFam" id="3.40.50.300:FF:000326">
    <property type="entry name" value="P-loop containing nucleoside triphosphate hydrolase"/>
    <property type="match status" value="1"/>
</dbReference>
<dbReference type="GO" id="GO:0005524">
    <property type="term" value="F:ATP binding"/>
    <property type="evidence" value="ECO:0007669"/>
    <property type="project" value="UniProtKB-KW"/>
</dbReference>
<organism evidence="8 9">
    <name type="scientific">Morus notabilis</name>
    <dbReference type="NCBI Taxonomy" id="981085"/>
    <lineage>
        <taxon>Eukaryota</taxon>
        <taxon>Viridiplantae</taxon>
        <taxon>Streptophyta</taxon>
        <taxon>Embryophyta</taxon>
        <taxon>Tracheophyta</taxon>
        <taxon>Spermatophyta</taxon>
        <taxon>Magnoliopsida</taxon>
        <taxon>eudicotyledons</taxon>
        <taxon>Gunneridae</taxon>
        <taxon>Pentapetalae</taxon>
        <taxon>rosids</taxon>
        <taxon>fabids</taxon>
        <taxon>Rosales</taxon>
        <taxon>Moraceae</taxon>
        <taxon>Moreae</taxon>
        <taxon>Morus</taxon>
    </lineage>
</organism>
<dbReference type="GO" id="GO:0005694">
    <property type="term" value="C:chromosome"/>
    <property type="evidence" value="ECO:0007669"/>
    <property type="project" value="UniProtKB-ARBA"/>
</dbReference>
<dbReference type="PANTHER" id="PTHR10887">
    <property type="entry name" value="DNA2/NAM7 HELICASE FAMILY"/>
    <property type="match status" value="1"/>
</dbReference>
<dbReference type="CDD" id="cd18808">
    <property type="entry name" value="SF1_C_Upf1"/>
    <property type="match status" value="1"/>
</dbReference>
<dbReference type="STRING" id="981085.W9SDH3"/>
<dbReference type="InterPro" id="IPR027417">
    <property type="entry name" value="P-loop_NTPase"/>
</dbReference>
<dbReference type="eggNOG" id="KOG1801">
    <property type="taxonomic scope" value="Eukaryota"/>
</dbReference>
<dbReference type="Pfam" id="PF13087">
    <property type="entry name" value="AAA_12"/>
    <property type="match status" value="1"/>
</dbReference>
<name>W9SDH3_9ROSA</name>
<keyword evidence="2" id="KW-0378">Hydrolase</keyword>
<evidence type="ECO:0000313" key="9">
    <source>
        <dbReference type="Proteomes" id="UP000030645"/>
    </source>
</evidence>
<dbReference type="InterPro" id="IPR041677">
    <property type="entry name" value="DNA2/NAM7_AAA_11"/>
</dbReference>
<keyword evidence="9" id="KW-1185">Reference proteome</keyword>
<reference evidence="9" key="1">
    <citation type="submission" date="2013-01" db="EMBL/GenBank/DDBJ databases">
        <title>Draft Genome Sequence of a Mulberry Tree, Morus notabilis C.K. Schneid.</title>
        <authorList>
            <person name="He N."/>
            <person name="Zhao S."/>
        </authorList>
    </citation>
    <scope>NUCLEOTIDE SEQUENCE</scope>
</reference>
<evidence type="ECO:0000256" key="5">
    <source>
        <dbReference type="SAM" id="MobiDB-lite"/>
    </source>
</evidence>
<dbReference type="InterPro" id="IPR045055">
    <property type="entry name" value="DNA2/NAM7-like"/>
</dbReference>
<dbReference type="Gene3D" id="3.40.50.300">
    <property type="entry name" value="P-loop containing nucleotide triphosphate hydrolases"/>
    <property type="match status" value="2"/>
</dbReference>
<dbReference type="Pfam" id="PF13086">
    <property type="entry name" value="AAA_11"/>
    <property type="match status" value="1"/>
</dbReference>
<keyword evidence="3" id="KW-0347">Helicase</keyword>
<dbReference type="Proteomes" id="UP000030645">
    <property type="component" value="Unassembled WGS sequence"/>
</dbReference>
<evidence type="ECO:0000259" key="7">
    <source>
        <dbReference type="Pfam" id="PF13087"/>
    </source>
</evidence>
<dbReference type="PANTHER" id="PTHR10887:SF522">
    <property type="entry name" value="P-LOOP CONTAINING NUCLEOSIDE TRIPHOSPHATE HYDROLASES SUPERFAMILY PROTEIN"/>
    <property type="match status" value="1"/>
</dbReference>